<dbReference type="STRING" id="93759.A0A1R3HM61"/>
<feature type="domain" description="F-box" evidence="1">
    <location>
        <begin position="14"/>
        <end position="53"/>
    </location>
</feature>
<dbReference type="InterPro" id="IPR001810">
    <property type="entry name" value="F-box_dom"/>
</dbReference>
<reference evidence="3" key="1">
    <citation type="submission" date="2013-09" db="EMBL/GenBank/DDBJ databases">
        <title>Corchorus olitorius genome sequencing.</title>
        <authorList>
            <person name="Alam M."/>
            <person name="Haque M.S."/>
            <person name="Islam M.S."/>
            <person name="Emdad E.M."/>
            <person name="Islam M.M."/>
            <person name="Ahmed B."/>
            <person name="Halim A."/>
            <person name="Hossen Q.M.M."/>
            <person name="Hossain M.Z."/>
            <person name="Ahmed R."/>
            <person name="Khan M.M."/>
            <person name="Islam R."/>
            <person name="Rashid M.M."/>
            <person name="Khan S.A."/>
            <person name="Rahman M.S."/>
            <person name="Alam M."/>
            <person name="Yahiya A.S."/>
            <person name="Khan M.S."/>
            <person name="Azam M.S."/>
            <person name="Haque T."/>
            <person name="Lashkar M.Z.H."/>
            <person name="Akhand A.I."/>
            <person name="Morshed G."/>
            <person name="Roy S."/>
            <person name="Uddin K.S."/>
            <person name="Rabeya T."/>
            <person name="Hossain A.S."/>
            <person name="Chowdhury A."/>
            <person name="Snigdha A.R."/>
            <person name="Mortoza M.S."/>
            <person name="Matin S.A."/>
            <person name="Hoque S.M.E."/>
            <person name="Islam M.K."/>
            <person name="Roy D.K."/>
            <person name="Haider R."/>
            <person name="Moosa M.M."/>
            <person name="Elias S.M."/>
            <person name="Hasan A.M."/>
            <person name="Jahan S."/>
            <person name="Shafiuddin M."/>
            <person name="Mahmood N."/>
            <person name="Shommy N.S."/>
        </authorList>
    </citation>
    <scope>NUCLEOTIDE SEQUENCE [LARGE SCALE GENOMIC DNA]</scope>
    <source>
        <strain evidence="3">cv. O-4</strain>
    </source>
</reference>
<dbReference type="InterPro" id="IPR055294">
    <property type="entry name" value="FBL60-like"/>
</dbReference>
<name>A0A1R3HM61_9ROSI</name>
<gene>
    <name evidence="2" type="ORF">COLO4_28235</name>
</gene>
<organism evidence="2 3">
    <name type="scientific">Corchorus olitorius</name>
    <dbReference type="NCBI Taxonomy" id="93759"/>
    <lineage>
        <taxon>Eukaryota</taxon>
        <taxon>Viridiplantae</taxon>
        <taxon>Streptophyta</taxon>
        <taxon>Embryophyta</taxon>
        <taxon>Tracheophyta</taxon>
        <taxon>Spermatophyta</taxon>
        <taxon>Magnoliopsida</taxon>
        <taxon>eudicotyledons</taxon>
        <taxon>Gunneridae</taxon>
        <taxon>Pentapetalae</taxon>
        <taxon>rosids</taxon>
        <taxon>malvids</taxon>
        <taxon>Malvales</taxon>
        <taxon>Malvaceae</taxon>
        <taxon>Grewioideae</taxon>
        <taxon>Apeibeae</taxon>
        <taxon>Corchorus</taxon>
    </lineage>
</organism>
<dbReference type="SUPFAM" id="SSF81383">
    <property type="entry name" value="F-box domain"/>
    <property type="match status" value="1"/>
</dbReference>
<dbReference type="Gene3D" id="1.20.1280.50">
    <property type="match status" value="1"/>
</dbReference>
<accession>A0A1R3HM61</accession>
<proteinExistence type="predicted"/>
<dbReference type="InterPro" id="IPR053781">
    <property type="entry name" value="F-box_AtFBL13-like"/>
</dbReference>
<evidence type="ECO:0000313" key="2">
    <source>
        <dbReference type="EMBL" id="OMO71449.1"/>
    </source>
</evidence>
<dbReference type="Proteomes" id="UP000187203">
    <property type="component" value="Unassembled WGS sequence"/>
</dbReference>
<dbReference type="PANTHER" id="PTHR31293:SF12">
    <property type="entry name" value="RNI-LIKE SUPERFAMILY PROTEIN"/>
    <property type="match status" value="1"/>
</dbReference>
<keyword evidence="3" id="KW-1185">Reference proteome</keyword>
<dbReference type="PANTHER" id="PTHR31293">
    <property type="entry name" value="RNI-LIKE SUPERFAMILY PROTEIN"/>
    <property type="match status" value="1"/>
</dbReference>
<dbReference type="InterPro" id="IPR036047">
    <property type="entry name" value="F-box-like_dom_sf"/>
</dbReference>
<comment type="caution">
    <text evidence="2">The sequence shown here is derived from an EMBL/GenBank/DDBJ whole genome shotgun (WGS) entry which is preliminary data.</text>
</comment>
<evidence type="ECO:0000313" key="3">
    <source>
        <dbReference type="Proteomes" id="UP000187203"/>
    </source>
</evidence>
<dbReference type="AlphaFoldDB" id="A0A1R3HM61"/>
<evidence type="ECO:0000259" key="1">
    <source>
        <dbReference type="Pfam" id="PF00646"/>
    </source>
</evidence>
<protein>
    <recommendedName>
        <fullName evidence="1">F-box domain-containing protein</fullName>
    </recommendedName>
</protein>
<dbReference type="EMBL" id="AWUE01019795">
    <property type="protein sequence ID" value="OMO71449.1"/>
    <property type="molecule type" value="Genomic_DNA"/>
</dbReference>
<dbReference type="OrthoDB" id="1002647at2759"/>
<dbReference type="Pfam" id="PF00646">
    <property type="entry name" value="F-box"/>
    <property type="match status" value="1"/>
</dbReference>
<sequence>MAKQAKNVGGIDMISNLPDDIRCRILSLLPTDVAVRTSVLSTRWRYLFASLSNFDIDFGFFKRRPIYADSLAKFMLIKRLYFQFSILRAWNISVSNL</sequence>
<dbReference type="CDD" id="cd22160">
    <property type="entry name" value="F-box_AtFBL13-like"/>
    <property type="match status" value="1"/>
</dbReference>